<organism evidence="2 3">
    <name type="scientific">Romanomermis culicivorax</name>
    <name type="common">Nematode worm</name>
    <dbReference type="NCBI Taxonomy" id="13658"/>
    <lineage>
        <taxon>Eukaryota</taxon>
        <taxon>Metazoa</taxon>
        <taxon>Ecdysozoa</taxon>
        <taxon>Nematoda</taxon>
        <taxon>Enoplea</taxon>
        <taxon>Dorylaimia</taxon>
        <taxon>Mermithida</taxon>
        <taxon>Mermithoidea</taxon>
        <taxon>Mermithidae</taxon>
        <taxon>Romanomermis</taxon>
    </lineage>
</organism>
<feature type="domain" description="Apple" evidence="1">
    <location>
        <begin position="33"/>
        <end position="107"/>
    </location>
</feature>
<dbReference type="Proteomes" id="UP000887565">
    <property type="component" value="Unplaced"/>
</dbReference>
<dbReference type="PROSITE" id="PS50948">
    <property type="entry name" value="PAN"/>
    <property type="match status" value="1"/>
</dbReference>
<protein>
    <submittedName>
        <fullName evidence="3">Apple domain-containing protein</fullName>
    </submittedName>
</protein>
<proteinExistence type="predicted"/>
<dbReference type="AlphaFoldDB" id="A0A915KNS2"/>
<accession>A0A915KNS2</accession>
<dbReference type="Pfam" id="PF00024">
    <property type="entry name" value="PAN_1"/>
    <property type="match status" value="1"/>
</dbReference>
<dbReference type="Gene3D" id="3.50.4.10">
    <property type="entry name" value="Hepatocyte Growth Factor"/>
    <property type="match status" value="1"/>
</dbReference>
<reference evidence="3" key="1">
    <citation type="submission" date="2022-11" db="UniProtKB">
        <authorList>
            <consortium name="WormBaseParasite"/>
        </authorList>
    </citation>
    <scope>IDENTIFICATION</scope>
</reference>
<dbReference type="InterPro" id="IPR003609">
    <property type="entry name" value="Pan_app"/>
</dbReference>
<evidence type="ECO:0000313" key="3">
    <source>
        <dbReference type="WBParaSite" id="nRc.2.0.1.t40431-RA"/>
    </source>
</evidence>
<evidence type="ECO:0000313" key="2">
    <source>
        <dbReference type="Proteomes" id="UP000887565"/>
    </source>
</evidence>
<sequence length="143" mass="16500">MGLDIEQNNTVKYSTSLRGMLPRFCLETYLRNCFSVFTMERGCEFENYDLSDVKNIPSHTMCADQCKKNKRCTHATYYFNNQVCFLQHAGSKALIQETRSRAINSWCILYNDEDRYEPAVGLAITEPKTIVVILRALIGVFFT</sequence>
<keyword evidence="2" id="KW-1185">Reference proteome</keyword>
<dbReference type="SUPFAM" id="SSF57414">
    <property type="entry name" value="Hairpin loop containing domain-like"/>
    <property type="match status" value="1"/>
</dbReference>
<evidence type="ECO:0000259" key="1">
    <source>
        <dbReference type="PROSITE" id="PS50948"/>
    </source>
</evidence>
<name>A0A915KNS2_ROMCU</name>
<dbReference type="WBParaSite" id="nRc.2.0.1.t40431-RA">
    <property type="protein sequence ID" value="nRc.2.0.1.t40431-RA"/>
    <property type="gene ID" value="nRc.2.0.1.g40431"/>
</dbReference>